<sequence length="56" mass="5919">MKEISNDPSRQFVDAIDRMLGDKSDDVAQVGPGIKAIQFGDADQCVDCSAAFATAV</sequence>
<proteinExistence type="predicted"/>
<accession>A0A848IHT5</accession>
<name>A0A848IHT5_9BURK</name>
<organism evidence="1 2">
    <name type="scientific">Paraburkholderia polaris</name>
    <dbReference type="NCBI Taxonomy" id="2728848"/>
    <lineage>
        <taxon>Bacteria</taxon>
        <taxon>Pseudomonadati</taxon>
        <taxon>Pseudomonadota</taxon>
        <taxon>Betaproteobacteria</taxon>
        <taxon>Burkholderiales</taxon>
        <taxon>Burkholderiaceae</taxon>
        <taxon>Paraburkholderia</taxon>
    </lineage>
</organism>
<reference evidence="1 2" key="1">
    <citation type="submission" date="2020-04" db="EMBL/GenBank/DDBJ databases">
        <title>Paraburkholderia sp. RP-4-7 isolated from soil.</title>
        <authorList>
            <person name="Dahal R.H."/>
        </authorList>
    </citation>
    <scope>NUCLEOTIDE SEQUENCE [LARGE SCALE GENOMIC DNA]</scope>
    <source>
        <strain evidence="1 2">RP-4-7</strain>
    </source>
</reference>
<dbReference type="AlphaFoldDB" id="A0A848IHT5"/>
<evidence type="ECO:0000313" key="2">
    <source>
        <dbReference type="Proteomes" id="UP000544134"/>
    </source>
</evidence>
<protein>
    <submittedName>
        <fullName evidence="1">Uncharacterized protein</fullName>
    </submittedName>
</protein>
<keyword evidence="2" id="KW-1185">Reference proteome</keyword>
<comment type="caution">
    <text evidence="1">The sequence shown here is derived from an EMBL/GenBank/DDBJ whole genome shotgun (WGS) entry which is preliminary data.</text>
</comment>
<dbReference type="Proteomes" id="UP000544134">
    <property type="component" value="Unassembled WGS sequence"/>
</dbReference>
<dbReference type="RefSeq" id="WP_169486000.1">
    <property type="nucleotide sequence ID" value="NZ_JABBGJ010000013.1"/>
</dbReference>
<gene>
    <name evidence="1" type="ORF">HHL24_13690</name>
</gene>
<evidence type="ECO:0000313" key="1">
    <source>
        <dbReference type="EMBL" id="NML98996.1"/>
    </source>
</evidence>
<dbReference type="EMBL" id="JABBGJ010000013">
    <property type="protein sequence ID" value="NML98996.1"/>
    <property type="molecule type" value="Genomic_DNA"/>
</dbReference>